<accession>A0A7X0P895</accession>
<dbReference type="EMBL" id="JACHMI010000001">
    <property type="protein sequence ID" value="MBB6557095.1"/>
    <property type="molecule type" value="Genomic_DNA"/>
</dbReference>
<evidence type="ECO:0000313" key="3">
    <source>
        <dbReference type="Proteomes" id="UP000565579"/>
    </source>
</evidence>
<dbReference type="GO" id="GO:0004540">
    <property type="term" value="F:RNA nuclease activity"/>
    <property type="evidence" value="ECO:0007669"/>
    <property type="project" value="InterPro"/>
</dbReference>
<feature type="domain" description="NYN" evidence="1">
    <location>
        <begin position="70"/>
        <end position="148"/>
    </location>
</feature>
<keyword evidence="3" id="KW-1185">Reference proteome</keyword>
<evidence type="ECO:0000259" key="1">
    <source>
        <dbReference type="Pfam" id="PF01936"/>
    </source>
</evidence>
<dbReference type="Proteomes" id="UP000565579">
    <property type="component" value="Unassembled WGS sequence"/>
</dbReference>
<dbReference type="Gene3D" id="3.40.50.1010">
    <property type="entry name" value="5'-nuclease"/>
    <property type="match status" value="1"/>
</dbReference>
<dbReference type="InterPro" id="IPR021139">
    <property type="entry name" value="NYN"/>
</dbReference>
<comment type="caution">
    <text evidence="2">The sequence shown here is derived from an EMBL/GenBank/DDBJ whole genome shotgun (WGS) entry which is preliminary data.</text>
</comment>
<sequence>MRSGFLRCYWYDGVYPEGAPLRHRQRTELDRLEACPGIQLRLGHLQAVPFEHKEQLKAAARAAGVDYSQLMRHFRLETRYTQKGVDTLMVLDMLRFVQQGMTKKIILVAGDRDLAEAVREVQNMGATVLLAYPQGAPVAGELASLADERIAWSAEVLGRLITRRDDRIAELIVKVLNETNLLTDGTPPLEL</sequence>
<protein>
    <submittedName>
        <fullName evidence="2">Uncharacterized LabA/DUF88 family protein</fullName>
    </submittedName>
</protein>
<name>A0A7X0P895_9ACTN</name>
<organism evidence="2 3">
    <name type="scientific">Nonomuraea rubra</name>
    <dbReference type="NCBI Taxonomy" id="46180"/>
    <lineage>
        <taxon>Bacteria</taxon>
        <taxon>Bacillati</taxon>
        <taxon>Actinomycetota</taxon>
        <taxon>Actinomycetes</taxon>
        <taxon>Streptosporangiales</taxon>
        <taxon>Streptosporangiaceae</taxon>
        <taxon>Nonomuraea</taxon>
    </lineage>
</organism>
<gene>
    <name evidence="2" type="ORF">HD593_011890</name>
</gene>
<reference evidence="2 3" key="1">
    <citation type="submission" date="2020-08" db="EMBL/GenBank/DDBJ databases">
        <title>Sequencing the genomes of 1000 actinobacteria strains.</title>
        <authorList>
            <person name="Klenk H.-P."/>
        </authorList>
    </citation>
    <scope>NUCLEOTIDE SEQUENCE [LARGE SCALE GENOMIC DNA]</scope>
    <source>
        <strain evidence="2 3">DSM 43768</strain>
    </source>
</reference>
<dbReference type="AlphaFoldDB" id="A0A7X0P895"/>
<proteinExistence type="predicted"/>
<evidence type="ECO:0000313" key="2">
    <source>
        <dbReference type="EMBL" id="MBB6557095.1"/>
    </source>
</evidence>
<dbReference type="RefSeq" id="WP_185111485.1">
    <property type="nucleotide sequence ID" value="NZ_JACHMI010000001.1"/>
</dbReference>
<dbReference type="Pfam" id="PF01936">
    <property type="entry name" value="NYN"/>
    <property type="match status" value="1"/>
</dbReference>